<keyword evidence="8" id="KW-0961">Cell wall biogenesis/degradation</keyword>
<evidence type="ECO:0000256" key="3">
    <source>
        <dbReference type="ARBA" id="ARBA00013229"/>
    </source>
</evidence>
<accession>A0AAV0ED30</accession>
<evidence type="ECO:0000256" key="11">
    <source>
        <dbReference type="RuleBase" id="RU000589"/>
    </source>
</evidence>
<dbReference type="EMBL" id="CAMAPF010000921">
    <property type="protein sequence ID" value="CAH9121632.1"/>
    <property type="molecule type" value="Genomic_DNA"/>
</dbReference>
<evidence type="ECO:0000256" key="4">
    <source>
        <dbReference type="ARBA" id="ARBA00022512"/>
    </source>
</evidence>
<organism evidence="13 14">
    <name type="scientific">Cuscuta epithymum</name>
    <dbReference type="NCBI Taxonomy" id="186058"/>
    <lineage>
        <taxon>Eukaryota</taxon>
        <taxon>Viridiplantae</taxon>
        <taxon>Streptophyta</taxon>
        <taxon>Embryophyta</taxon>
        <taxon>Tracheophyta</taxon>
        <taxon>Spermatophyta</taxon>
        <taxon>Magnoliopsida</taxon>
        <taxon>eudicotyledons</taxon>
        <taxon>Gunneridae</taxon>
        <taxon>Pentapetalae</taxon>
        <taxon>asterids</taxon>
        <taxon>lamiids</taxon>
        <taxon>Solanales</taxon>
        <taxon>Convolvulaceae</taxon>
        <taxon>Cuscuteae</taxon>
        <taxon>Cuscuta</taxon>
        <taxon>Cuscuta subgen. Cuscuta</taxon>
    </lineage>
</organism>
<protein>
    <recommendedName>
        <fullName evidence="3 11">Pectinesterase</fullName>
        <ecNumber evidence="3 11">3.1.1.11</ecNumber>
    </recommendedName>
</protein>
<feature type="active site" evidence="10">
    <location>
        <position position="167"/>
    </location>
</feature>
<dbReference type="Gene3D" id="2.160.20.10">
    <property type="entry name" value="Single-stranded right-handed beta-helix, Pectin lyase-like"/>
    <property type="match status" value="1"/>
</dbReference>
<comment type="caution">
    <text evidence="13">The sequence shown here is derived from an EMBL/GenBank/DDBJ whole genome shotgun (WGS) entry which is preliminary data.</text>
</comment>
<dbReference type="FunFam" id="2.160.20.10:FF:000029">
    <property type="entry name" value="Pectinesterase 4"/>
    <property type="match status" value="1"/>
</dbReference>
<keyword evidence="6 11" id="KW-0378">Hydrolase</keyword>
<dbReference type="InterPro" id="IPR012334">
    <property type="entry name" value="Pectin_lyas_fold"/>
</dbReference>
<dbReference type="EC" id="3.1.1.11" evidence="3 11"/>
<evidence type="ECO:0000256" key="7">
    <source>
        <dbReference type="ARBA" id="ARBA00023085"/>
    </source>
</evidence>
<evidence type="ECO:0000313" key="14">
    <source>
        <dbReference type="Proteomes" id="UP001152523"/>
    </source>
</evidence>
<sequence>MWTLKPMAKGLPHAPNLVVGNGPGNIPTIAEAIAMAVQSRVQRRRFVIKITAGVYNENIIIDDDLPRLTLLGDGKGRTIITGQRSVGASGGSTFDTATVGVDAVGFIAHGITFRNTAGPDNGQAVALRVSGDRAVFYDCSIEGYQDTLYVFEGRQFYKNCDIYGTVDFIFGNAKAIFQNCNILGRKSTHSEAVVITASKRDTPTEDTGIVIHGSRISIEPGTDMSGISGFLGRPWGLCSRTVFMETFMDSFIDPAGWMWWQGKEASFQNDVYYAEYRNIGPGSSTAGRVKWGGVHELTTPEEAMQFTVNLFIDGNSWLPSTGVPFNSSLLQADPFQKYT</sequence>
<dbReference type="GO" id="GO:0042545">
    <property type="term" value="P:cell wall modification"/>
    <property type="evidence" value="ECO:0007669"/>
    <property type="project" value="UniProtKB-UniRule"/>
</dbReference>
<evidence type="ECO:0000256" key="9">
    <source>
        <dbReference type="ARBA" id="ARBA00047928"/>
    </source>
</evidence>
<evidence type="ECO:0000256" key="10">
    <source>
        <dbReference type="PROSITE-ProRule" id="PRU10040"/>
    </source>
</evidence>
<dbReference type="InterPro" id="IPR033131">
    <property type="entry name" value="Pectinesterase_Asp_AS"/>
</dbReference>
<evidence type="ECO:0000256" key="1">
    <source>
        <dbReference type="ARBA" id="ARBA00004191"/>
    </source>
</evidence>
<dbReference type="GO" id="GO:0030599">
    <property type="term" value="F:pectinesterase activity"/>
    <property type="evidence" value="ECO:0007669"/>
    <property type="project" value="UniProtKB-UniRule"/>
</dbReference>
<evidence type="ECO:0000256" key="5">
    <source>
        <dbReference type="ARBA" id="ARBA00022525"/>
    </source>
</evidence>
<proteinExistence type="predicted"/>
<evidence type="ECO:0000256" key="6">
    <source>
        <dbReference type="ARBA" id="ARBA00022801"/>
    </source>
</evidence>
<dbReference type="Proteomes" id="UP001152523">
    <property type="component" value="Unassembled WGS sequence"/>
</dbReference>
<keyword evidence="5" id="KW-0964">Secreted</keyword>
<keyword evidence="4" id="KW-0134">Cell wall</keyword>
<evidence type="ECO:0000313" key="13">
    <source>
        <dbReference type="EMBL" id="CAH9121632.1"/>
    </source>
</evidence>
<dbReference type="InterPro" id="IPR011050">
    <property type="entry name" value="Pectin_lyase_fold/virulence"/>
</dbReference>
<comment type="catalytic activity">
    <reaction evidence="9 11">
        <text>[(1-&gt;4)-alpha-D-galacturonosyl methyl ester](n) + n H2O = [(1-&gt;4)-alpha-D-galacturonosyl](n) + n methanol + n H(+)</text>
        <dbReference type="Rhea" id="RHEA:22380"/>
        <dbReference type="Rhea" id="RHEA-COMP:14570"/>
        <dbReference type="Rhea" id="RHEA-COMP:14573"/>
        <dbReference type="ChEBI" id="CHEBI:15377"/>
        <dbReference type="ChEBI" id="CHEBI:15378"/>
        <dbReference type="ChEBI" id="CHEBI:17790"/>
        <dbReference type="ChEBI" id="CHEBI:140522"/>
        <dbReference type="ChEBI" id="CHEBI:140523"/>
        <dbReference type="EC" id="3.1.1.11"/>
    </reaction>
</comment>
<dbReference type="Pfam" id="PF01095">
    <property type="entry name" value="Pectinesterase"/>
    <property type="match status" value="1"/>
</dbReference>
<evidence type="ECO:0000256" key="2">
    <source>
        <dbReference type="ARBA" id="ARBA00005184"/>
    </source>
</evidence>
<name>A0AAV0ED30_9ASTE</name>
<dbReference type="AlphaFoldDB" id="A0AAV0ED30"/>
<dbReference type="PANTHER" id="PTHR31707">
    <property type="entry name" value="PECTINESTERASE"/>
    <property type="match status" value="1"/>
</dbReference>
<feature type="domain" description="Pectinesterase catalytic" evidence="12">
    <location>
        <begin position="18"/>
        <end position="315"/>
    </location>
</feature>
<evidence type="ECO:0000256" key="8">
    <source>
        <dbReference type="ARBA" id="ARBA00023316"/>
    </source>
</evidence>
<gene>
    <name evidence="13" type="ORF">CEPIT_LOCUS23846</name>
</gene>
<dbReference type="InterPro" id="IPR000070">
    <property type="entry name" value="Pectinesterase_cat"/>
</dbReference>
<reference evidence="13" key="1">
    <citation type="submission" date="2022-07" db="EMBL/GenBank/DDBJ databases">
        <authorList>
            <person name="Macas J."/>
            <person name="Novak P."/>
            <person name="Neumann P."/>
        </authorList>
    </citation>
    <scope>NUCLEOTIDE SEQUENCE</scope>
</reference>
<evidence type="ECO:0000259" key="12">
    <source>
        <dbReference type="Pfam" id="PF01095"/>
    </source>
</evidence>
<keyword evidence="7 11" id="KW-0063">Aspartyl esterase</keyword>
<comment type="pathway">
    <text evidence="2 11">Glycan metabolism; pectin degradation; 2-dehydro-3-deoxy-D-gluconate from pectin: step 1/5.</text>
</comment>
<comment type="subcellular location">
    <subcellularLocation>
        <location evidence="1">Secreted</location>
        <location evidence="1">Cell wall</location>
    </subcellularLocation>
</comment>
<dbReference type="SUPFAM" id="SSF51126">
    <property type="entry name" value="Pectin lyase-like"/>
    <property type="match status" value="1"/>
</dbReference>
<keyword evidence="14" id="KW-1185">Reference proteome</keyword>
<dbReference type="PROSITE" id="PS00503">
    <property type="entry name" value="PECTINESTERASE_2"/>
    <property type="match status" value="1"/>
</dbReference>
<dbReference type="GO" id="GO:0045490">
    <property type="term" value="P:pectin catabolic process"/>
    <property type="evidence" value="ECO:0007669"/>
    <property type="project" value="UniProtKB-UniRule"/>
</dbReference>